<sequence length="48" mass="5761">MIDPIVYQSEVALRLDLRPGRKMRWPWGGRGWVQDARPIERPRFRAAR</sequence>
<gene>
    <name evidence="1" type="ORF">SAMN06265370_11393</name>
</gene>
<evidence type="ECO:0000313" key="2">
    <source>
        <dbReference type="Proteomes" id="UP000198417"/>
    </source>
</evidence>
<protein>
    <submittedName>
        <fullName evidence="1">Uncharacterized protein</fullName>
    </submittedName>
</protein>
<name>A0A238XY00_9RHOB</name>
<dbReference type="AlphaFoldDB" id="A0A238XY00"/>
<evidence type="ECO:0000313" key="1">
    <source>
        <dbReference type="EMBL" id="SNR63458.1"/>
    </source>
</evidence>
<dbReference type="Proteomes" id="UP000198417">
    <property type="component" value="Unassembled WGS sequence"/>
</dbReference>
<accession>A0A238XY00</accession>
<dbReference type="EMBL" id="FZNN01000013">
    <property type="protein sequence ID" value="SNR63458.1"/>
    <property type="molecule type" value="Genomic_DNA"/>
</dbReference>
<organism evidence="1 2">
    <name type="scientific">Puniceibacterium sediminis</name>
    <dbReference type="NCBI Taxonomy" id="1608407"/>
    <lineage>
        <taxon>Bacteria</taxon>
        <taxon>Pseudomonadati</taxon>
        <taxon>Pseudomonadota</taxon>
        <taxon>Alphaproteobacteria</taxon>
        <taxon>Rhodobacterales</taxon>
        <taxon>Paracoccaceae</taxon>
        <taxon>Puniceibacterium</taxon>
    </lineage>
</organism>
<proteinExistence type="predicted"/>
<reference evidence="1 2" key="1">
    <citation type="submission" date="2017-06" db="EMBL/GenBank/DDBJ databases">
        <authorList>
            <person name="Kim H.J."/>
            <person name="Triplett B.A."/>
        </authorList>
    </citation>
    <scope>NUCLEOTIDE SEQUENCE [LARGE SCALE GENOMIC DNA]</scope>
    <source>
        <strain evidence="1 2">DSM 29052</strain>
    </source>
</reference>
<dbReference type="RefSeq" id="WP_176439148.1">
    <property type="nucleotide sequence ID" value="NZ_FZNN01000013.1"/>
</dbReference>
<keyword evidence="2" id="KW-1185">Reference proteome</keyword>